<dbReference type="PROSITE" id="PS01303">
    <property type="entry name" value="BCCT"/>
    <property type="match status" value="1"/>
</dbReference>
<feature type="transmembrane region" description="Helical" evidence="8">
    <location>
        <begin position="325"/>
        <end position="344"/>
    </location>
</feature>
<organism evidence="9 10">
    <name type="scientific">OM182 bacterium MED-G28</name>
    <dbReference type="NCBI Taxonomy" id="1986256"/>
    <lineage>
        <taxon>Bacteria</taxon>
        <taxon>Pseudomonadati</taxon>
        <taxon>Pseudomonadota</taxon>
        <taxon>Gammaproteobacteria</taxon>
        <taxon>OMG group</taxon>
        <taxon>OM182 clade</taxon>
    </lineage>
</organism>
<dbReference type="EMBL" id="NTJZ01000014">
    <property type="protein sequence ID" value="PDH32646.1"/>
    <property type="molecule type" value="Genomic_DNA"/>
</dbReference>
<feature type="transmembrane region" description="Helical" evidence="8">
    <location>
        <begin position="484"/>
        <end position="504"/>
    </location>
</feature>
<keyword evidence="6 8" id="KW-1133">Transmembrane helix</keyword>
<protein>
    <submittedName>
        <fullName evidence="9">Choline transporter</fullName>
    </submittedName>
</protein>
<evidence type="ECO:0000256" key="6">
    <source>
        <dbReference type="ARBA" id="ARBA00022989"/>
    </source>
</evidence>
<keyword evidence="4" id="KW-1003">Cell membrane</keyword>
<feature type="transmembrane region" description="Helical" evidence="8">
    <location>
        <begin position="101"/>
        <end position="120"/>
    </location>
</feature>
<feature type="transmembrane region" description="Helical" evidence="8">
    <location>
        <begin position="21"/>
        <end position="41"/>
    </location>
</feature>
<dbReference type="AlphaFoldDB" id="A0A2A5W911"/>
<gene>
    <name evidence="9" type="ORF">CNF02_11175</name>
</gene>
<feature type="transmembrane region" description="Helical" evidence="8">
    <location>
        <begin position="263"/>
        <end position="284"/>
    </location>
</feature>
<feature type="transmembrane region" description="Helical" evidence="8">
    <location>
        <begin position="61"/>
        <end position="80"/>
    </location>
</feature>
<dbReference type="InterPro" id="IPR000060">
    <property type="entry name" value="BCCT_transptr"/>
</dbReference>
<dbReference type="NCBIfam" id="TIGR00842">
    <property type="entry name" value="bcct"/>
    <property type="match status" value="1"/>
</dbReference>
<evidence type="ECO:0000313" key="10">
    <source>
        <dbReference type="Proteomes" id="UP000219329"/>
    </source>
</evidence>
<dbReference type="PANTHER" id="PTHR30047:SF7">
    <property type="entry name" value="HIGH-AFFINITY CHOLINE TRANSPORT PROTEIN"/>
    <property type="match status" value="1"/>
</dbReference>
<evidence type="ECO:0000256" key="7">
    <source>
        <dbReference type="ARBA" id="ARBA00023136"/>
    </source>
</evidence>
<evidence type="ECO:0000256" key="1">
    <source>
        <dbReference type="ARBA" id="ARBA00004651"/>
    </source>
</evidence>
<sequence length="521" mass="57094">MNPLNSHSNDNTVDAEGNVDWMLFGIGLAMLLSVVLTIVVFPDRSTTGIDSLYQYLTSKFGALYICAAVLTLSLLLFVAISQYGNIILGDIKTPQYSEYSWAAMLFCAGLGASLIYWGATEWVFYYLEPPFGIEPRSDEAIIWAASYGIFHWGPVGWAFYCLPALALSCTYHVKKIESLRLSVACSMVLGSWVDRWPGRTIDLFFIVGVVGTAATGLGFGTSLVASSVTELTGIEDGIYLQTAIIILATSLIAFSVFRGLDRGIRVLSNINAVLALIFVIFVFLVGPTKFILEMGVVAVGNVAQNFFTMLFWADPLEKSNFVESWTIFYWAWWLAMGPFIGMFVCKISQGRSIRQLIFGMLGWGSLGCMIFFVVLGNYALSLQLDGTYAVIDQAIEKSPSSAIAGIVALLPAGPFWLVFIGLIGLIFMATTYDSASYTIAAGTTKRLSASQHPDRWQRVFWAVALGVLPISLLFIGGLRELQTASLVASLPLLVIYLLLAVSIMRSLREFRSTGKAIKRSR</sequence>
<keyword evidence="7 8" id="KW-0472">Membrane</keyword>
<reference evidence="9 10" key="1">
    <citation type="submission" date="2017-08" db="EMBL/GenBank/DDBJ databases">
        <title>Fine stratification of microbial communities through a metagenomic profile of the photic zone.</title>
        <authorList>
            <person name="Haro-Moreno J.M."/>
            <person name="Lopez-Perez M."/>
            <person name="De La Torre J."/>
            <person name="Picazo A."/>
            <person name="Camacho A."/>
            <person name="Rodriguez-Valera F."/>
        </authorList>
    </citation>
    <scope>NUCLEOTIDE SEQUENCE [LARGE SCALE GENOMIC DNA]</scope>
    <source>
        <strain evidence="9">MED-G28</strain>
    </source>
</reference>
<evidence type="ECO:0000256" key="8">
    <source>
        <dbReference type="SAM" id="Phobius"/>
    </source>
</evidence>
<evidence type="ECO:0000256" key="4">
    <source>
        <dbReference type="ARBA" id="ARBA00022475"/>
    </source>
</evidence>
<dbReference type="Proteomes" id="UP000219329">
    <property type="component" value="Unassembled WGS sequence"/>
</dbReference>
<keyword evidence="5 8" id="KW-0812">Transmembrane</keyword>
<dbReference type="InterPro" id="IPR018093">
    <property type="entry name" value="BCCT_CS"/>
</dbReference>
<accession>A0A2A5W911</accession>
<dbReference type="Pfam" id="PF02028">
    <property type="entry name" value="BCCT"/>
    <property type="match status" value="1"/>
</dbReference>
<dbReference type="GO" id="GO:0005886">
    <property type="term" value="C:plasma membrane"/>
    <property type="evidence" value="ECO:0007669"/>
    <property type="project" value="UniProtKB-SubCell"/>
</dbReference>
<dbReference type="PANTHER" id="PTHR30047">
    <property type="entry name" value="HIGH-AFFINITY CHOLINE TRANSPORT PROTEIN-RELATED"/>
    <property type="match status" value="1"/>
</dbReference>
<feature type="transmembrane region" description="Helical" evidence="8">
    <location>
        <begin position="237"/>
        <end position="257"/>
    </location>
</feature>
<name>A0A2A5W911_9GAMM</name>
<feature type="transmembrane region" description="Helical" evidence="8">
    <location>
        <begin position="459"/>
        <end position="478"/>
    </location>
</feature>
<evidence type="ECO:0000256" key="3">
    <source>
        <dbReference type="ARBA" id="ARBA00022448"/>
    </source>
</evidence>
<evidence type="ECO:0000256" key="2">
    <source>
        <dbReference type="ARBA" id="ARBA00005658"/>
    </source>
</evidence>
<evidence type="ECO:0000256" key="5">
    <source>
        <dbReference type="ARBA" id="ARBA00022692"/>
    </source>
</evidence>
<proteinExistence type="inferred from homology"/>
<feature type="transmembrane region" description="Helical" evidence="8">
    <location>
        <begin position="400"/>
        <end position="427"/>
    </location>
</feature>
<comment type="subcellular location">
    <subcellularLocation>
        <location evidence="1">Cell membrane</location>
        <topology evidence="1">Multi-pass membrane protein</topology>
    </subcellularLocation>
</comment>
<dbReference type="GO" id="GO:0022857">
    <property type="term" value="F:transmembrane transporter activity"/>
    <property type="evidence" value="ECO:0007669"/>
    <property type="project" value="InterPro"/>
</dbReference>
<feature type="transmembrane region" description="Helical" evidence="8">
    <location>
        <begin position="140"/>
        <end position="167"/>
    </location>
</feature>
<feature type="transmembrane region" description="Helical" evidence="8">
    <location>
        <begin position="356"/>
        <end position="380"/>
    </location>
</feature>
<feature type="transmembrane region" description="Helical" evidence="8">
    <location>
        <begin position="203"/>
        <end position="225"/>
    </location>
</feature>
<comment type="similarity">
    <text evidence="2">Belongs to the BCCT transporter (TC 2.A.15) family.</text>
</comment>
<comment type="caution">
    <text evidence="9">The sequence shown here is derived from an EMBL/GenBank/DDBJ whole genome shotgun (WGS) entry which is preliminary data.</text>
</comment>
<keyword evidence="3" id="KW-0813">Transport</keyword>
<evidence type="ECO:0000313" key="9">
    <source>
        <dbReference type="EMBL" id="PDH32646.1"/>
    </source>
</evidence>